<keyword evidence="2" id="KW-0732">Signal</keyword>
<comment type="caution">
    <text evidence="4">The sequence shown here is derived from an EMBL/GenBank/DDBJ whole genome shotgun (WGS) entry which is preliminary data.</text>
</comment>
<sequence length="294" mass="31595">MLAALSSLALLAGAVLGSPINLVDISPRSLDHYNPNVTIHESCNSTQRRMLEQALADTYEVAEFAKEYIVAQGPQDPVFQLYFGNETASYATVLGIWDALLHSDKPGVLLRCDDIDGNCHQPGWRGHWRGENGTSETVICDASYVDRKFNLEFCMHGFRLDAVKPAFYWSIDLIHRLFHVPSVTNGLVDHFAEDLHEVVELAAHNGTFAAVDSNALQYFAAHVYAIEVAKGGDACIGDIRNAPSSSGDAHAAASSAPSATDTQTASQQPGSSPSQTATAAAECHTHSDGVVHCT</sequence>
<dbReference type="PANTHER" id="PTHR39399:SF1">
    <property type="entry name" value="PROTEIN ZPS1"/>
    <property type="match status" value="1"/>
</dbReference>
<dbReference type="InterPro" id="IPR039124">
    <property type="entry name" value="PRA1-like"/>
</dbReference>
<organism evidence="4 5">
    <name type="scientific">Papiliotrema laurentii</name>
    <name type="common">Cryptococcus laurentii</name>
    <dbReference type="NCBI Taxonomy" id="5418"/>
    <lineage>
        <taxon>Eukaryota</taxon>
        <taxon>Fungi</taxon>
        <taxon>Dikarya</taxon>
        <taxon>Basidiomycota</taxon>
        <taxon>Agaricomycotina</taxon>
        <taxon>Tremellomycetes</taxon>
        <taxon>Tremellales</taxon>
        <taxon>Rhynchogastremaceae</taxon>
        <taxon>Papiliotrema</taxon>
    </lineage>
</organism>
<dbReference type="InterPro" id="IPR024079">
    <property type="entry name" value="MetalloPept_cat_dom_sf"/>
</dbReference>
<dbReference type="GO" id="GO:0005178">
    <property type="term" value="F:integrin binding"/>
    <property type="evidence" value="ECO:0007669"/>
    <property type="project" value="TreeGrafter"/>
</dbReference>
<dbReference type="GO" id="GO:0009986">
    <property type="term" value="C:cell surface"/>
    <property type="evidence" value="ECO:0007669"/>
    <property type="project" value="TreeGrafter"/>
</dbReference>
<protein>
    <submittedName>
        <fullName evidence="4">Peptidase family-domain-containing protein</fullName>
    </submittedName>
</protein>
<dbReference type="GO" id="GO:0008237">
    <property type="term" value="F:metallopeptidase activity"/>
    <property type="evidence" value="ECO:0007669"/>
    <property type="project" value="InterPro"/>
</dbReference>
<feature type="region of interest" description="Disordered" evidence="1">
    <location>
        <begin position="246"/>
        <end position="278"/>
    </location>
</feature>
<feature type="domain" description="Putative peptidase" evidence="3">
    <location>
        <begin position="32"/>
        <end position="238"/>
    </location>
</feature>
<evidence type="ECO:0000313" key="5">
    <source>
        <dbReference type="Proteomes" id="UP001182556"/>
    </source>
</evidence>
<name>A0AAD9CVL1_PAPLA</name>
<keyword evidence="5" id="KW-1185">Reference proteome</keyword>
<dbReference type="PANTHER" id="PTHR39399">
    <property type="entry name" value="PROTEIN ZPS1"/>
    <property type="match status" value="1"/>
</dbReference>
<reference evidence="4" key="1">
    <citation type="submission" date="2023-02" db="EMBL/GenBank/DDBJ databases">
        <title>Identification and recombinant expression of a fungal hydrolase from Papiliotrema laurentii that hydrolyzes apple cutin and clears colloidal polyester polyurethane.</title>
        <authorList>
            <consortium name="DOE Joint Genome Institute"/>
            <person name="Roman V.A."/>
            <person name="Bojanowski C."/>
            <person name="Crable B.R."/>
            <person name="Wagner D.N."/>
            <person name="Hung C.S."/>
            <person name="Nadeau L.J."/>
            <person name="Schratz L."/>
            <person name="Haridas S."/>
            <person name="Pangilinan J."/>
            <person name="Lipzen A."/>
            <person name="Na H."/>
            <person name="Yan M."/>
            <person name="Ng V."/>
            <person name="Grigoriev I.V."/>
            <person name="Spatafora J.W."/>
            <person name="Barlow D."/>
            <person name="Biffinger J."/>
            <person name="Kelley-Loughnane N."/>
            <person name="Varaljay V.A."/>
            <person name="Crookes-Goodson W.J."/>
        </authorList>
    </citation>
    <scope>NUCLEOTIDE SEQUENCE</scope>
    <source>
        <strain evidence="4">5307AH</strain>
    </source>
</reference>
<evidence type="ECO:0000256" key="1">
    <source>
        <dbReference type="SAM" id="MobiDB-lite"/>
    </source>
</evidence>
<accession>A0AAD9CVL1</accession>
<dbReference type="GO" id="GO:0009277">
    <property type="term" value="C:fungal-type cell wall"/>
    <property type="evidence" value="ECO:0007669"/>
    <property type="project" value="TreeGrafter"/>
</dbReference>
<dbReference type="AlphaFoldDB" id="A0AAD9CVL1"/>
<dbReference type="GO" id="GO:0008270">
    <property type="term" value="F:zinc ion binding"/>
    <property type="evidence" value="ECO:0007669"/>
    <property type="project" value="TreeGrafter"/>
</dbReference>
<evidence type="ECO:0000313" key="4">
    <source>
        <dbReference type="EMBL" id="KAK1922879.1"/>
    </source>
</evidence>
<dbReference type="SUPFAM" id="SSF55486">
    <property type="entry name" value="Metalloproteases ('zincins'), catalytic domain"/>
    <property type="match status" value="1"/>
</dbReference>
<dbReference type="EMBL" id="JAODAN010000007">
    <property type="protein sequence ID" value="KAK1922879.1"/>
    <property type="molecule type" value="Genomic_DNA"/>
</dbReference>
<proteinExistence type="predicted"/>
<evidence type="ECO:0000256" key="2">
    <source>
        <dbReference type="SAM" id="SignalP"/>
    </source>
</evidence>
<feature type="chain" id="PRO_5041970978" evidence="2">
    <location>
        <begin position="18"/>
        <end position="294"/>
    </location>
</feature>
<evidence type="ECO:0000259" key="3">
    <source>
        <dbReference type="Pfam" id="PF13933"/>
    </source>
</evidence>
<feature type="signal peptide" evidence="2">
    <location>
        <begin position="1"/>
        <end position="17"/>
    </location>
</feature>
<dbReference type="InterPro" id="IPR029482">
    <property type="entry name" value="HRXXH"/>
</dbReference>
<feature type="compositionally biased region" description="Low complexity" evidence="1">
    <location>
        <begin position="246"/>
        <end position="269"/>
    </location>
</feature>
<gene>
    <name evidence="4" type="ORF">DB88DRAFT_440406</name>
</gene>
<dbReference type="Gene3D" id="3.40.390.10">
    <property type="entry name" value="Collagenase (Catalytic Domain)"/>
    <property type="match status" value="1"/>
</dbReference>
<dbReference type="Proteomes" id="UP001182556">
    <property type="component" value="Unassembled WGS sequence"/>
</dbReference>
<dbReference type="Pfam" id="PF13933">
    <property type="entry name" value="HRXXH"/>
    <property type="match status" value="1"/>
</dbReference>
<dbReference type="GO" id="GO:0005576">
    <property type="term" value="C:extracellular region"/>
    <property type="evidence" value="ECO:0007669"/>
    <property type="project" value="TreeGrafter"/>
</dbReference>